<evidence type="ECO:0000259" key="1">
    <source>
        <dbReference type="Pfam" id="PF12652"/>
    </source>
</evidence>
<dbReference type="RefSeq" id="WP_242982614.1">
    <property type="nucleotide sequence ID" value="NZ_CANRXC010000040.1"/>
</dbReference>
<dbReference type="PIRSF" id="PIRSF010606">
    <property type="entry name" value="Spore_coat_CotJB"/>
    <property type="match status" value="1"/>
</dbReference>
<proteinExistence type="predicted"/>
<keyword evidence="3" id="KW-1185">Reference proteome</keyword>
<evidence type="ECO:0000313" key="3">
    <source>
        <dbReference type="Proteomes" id="UP000236311"/>
    </source>
</evidence>
<feature type="domain" description="Protein CotJB" evidence="1">
    <location>
        <begin position="5"/>
        <end position="80"/>
    </location>
</feature>
<evidence type="ECO:0000313" key="2">
    <source>
        <dbReference type="EMBL" id="SOY32245.1"/>
    </source>
</evidence>
<dbReference type="Pfam" id="PF12652">
    <property type="entry name" value="CotJB"/>
    <property type="match status" value="1"/>
</dbReference>
<dbReference type="EMBL" id="OFSM01000043">
    <property type="protein sequence ID" value="SOY32245.1"/>
    <property type="molecule type" value="Genomic_DNA"/>
</dbReference>
<sequence>MREKEQMLRDIGMADFVLIELALFLDTHPHDRRAMEYFNHYNRIKGQMEKEFSQKYFPLNLRLTDCGKEWRWGEAPLPWEGECV</sequence>
<organism evidence="2 3">
    <name type="scientific">Acetatifactor muris</name>
    <dbReference type="NCBI Taxonomy" id="879566"/>
    <lineage>
        <taxon>Bacteria</taxon>
        <taxon>Bacillati</taxon>
        <taxon>Bacillota</taxon>
        <taxon>Clostridia</taxon>
        <taxon>Lachnospirales</taxon>
        <taxon>Lachnospiraceae</taxon>
        <taxon>Acetatifactor</taxon>
    </lineage>
</organism>
<dbReference type="AlphaFoldDB" id="A0A2K4ZP62"/>
<protein>
    <submittedName>
        <fullName evidence="2">CotJB protein</fullName>
    </submittedName>
</protein>
<dbReference type="Proteomes" id="UP000236311">
    <property type="component" value="Unassembled WGS sequence"/>
</dbReference>
<name>A0A2K4ZP62_9FIRM</name>
<dbReference type="InterPro" id="IPR024207">
    <property type="entry name" value="CotJB_dom"/>
</dbReference>
<dbReference type="InterPro" id="IPR016571">
    <property type="entry name" value="Spore_coat_assembly_CotJB"/>
</dbReference>
<gene>
    <name evidence="2" type="ORF">AMURIS_05003</name>
</gene>
<reference evidence="2 3" key="1">
    <citation type="submission" date="2018-01" db="EMBL/GenBank/DDBJ databases">
        <authorList>
            <person name="Gaut B.S."/>
            <person name="Morton B.R."/>
            <person name="Clegg M.T."/>
            <person name="Duvall M.R."/>
        </authorList>
    </citation>
    <scope>NUCLEOTIDE SEQUENCE [LARGE SCALE GENOMIC DNA]</scope>
    <source>
        <strain evidence="2">GP69</strain>
    </source>
</reference>
<accession>A0A2K4ZP62</accession>